<dbReference type="EMBL" id="JAKRCV010000064">
    <property type="protein sequence ID" value="MCG7323233.1"/>
    <property type="molecule type" value="Genomic_DNA"/>
</dbReference>
<comment type="caution">
    <text evidence="2">The sequence shown here is derived from an EMBL/GenBank/DDBJ whole genome shotgun (WGS) entry which is preliminary data.</text>
</comment>
<organism evidence="2 3">
    <name type="scientific">Arsenicicoccus bolidensis</name>
    <dbReference type="NCBI Taxonomy" id="229480"/>
    <lineage>
        <taxon>Bacteria</taxon>
        <taxon>Bacillati</taxon>
        <taxon>Actinomycetota</taxon>
        <taxon>Actinomycetes</taxon>
        <taxon>Micrococcales</taxon>
        <taxon>Intrasporangiaceae</taxon>
        <taxon>Arsenicicoccus</taxon>
    </lineage>
</organism>
<evidence type="ECO:0000313" key="3">
    <source>
        <dbReference type="Proteomes" id="UP001521931"/>
    </source>
</evidence>
<evidence type="ECO:0000259" key="1">
    <source>
        <dbReference type="PROSITE" id="PS51819"/>
    </source>
</evidence>
<dbReference type="InterPro" id="IPR004360">
    <property type="entry name" value="Glyas_Fos-R_dOase_dom"/>
</dbReference>
<feature type="domain" description="VOC" evidence="1">
    <location>
        <begin position="141"/>
        <end position="261"/>
    </location>
</feature>
<gene>
    <name evidence="2" type="ORF">MHL29_15225</name>
</gene>
<sequence>MTEHTTPWPAGTPCWVDLMAIDLHRTQRFYGQLLGWEFTDSDEQYGGYGNATVQGQPVAGLSPTMPGLEASPHVWTVYLATDDVEATGGRVQEAGATTIFEPMQVGPFGRMGLWSDPTGAAFGAWESLEHTGFRILDVHGAPTWLDLMTPDYVAAQDFYSRTFGFTYEEIGMGDGAYSMFSVPGGERPAGGIGQTGADQTGGGEGVPSAWTVCFQHDDVDGAAALLPEIGGSVLQEPWDFEHGRLVAAAGPDGEIFTLLTPPRD</sequence>
<accession>A0ABS9Q7Z3</accession>
<dbReference type="PROSITE" id="PS51819">
    <property type="entry name" value="VOC"/>
    <property type="match status" value="2"/>
</dbReference>
<keyword evidence="3" id="KW-1185">Reference proteome</keyword>
<reference evidence="2 3" key="1">
    <citation type="submission" date="2022-02" db="EMBL/GenBank/DDBJ databases">
        <title>Uncovering new skin microbiome diversity through culturing and metagenomics.</title>
        <authorList>
            <person name="Conlan S."/>
            <person name="Deming C."/>
            <person name="Nisc Comparative Sequencing Program N."/>
            <person name="Segre J.A."/>
        </authorList>
    </citation>
    <scope>NUCLEOTIDE SEQUENCE [LARGE SCALE GENOMIC DNA]</scope>
    <source>
        <strain evidence="2 3">ACRQZ</strain>
    </source>
</reference>
<evidence type="ECO:0000313" key="2">
    <source>
        <dbReference type="EMBL" id="MCG7323233.1"/>
    </source>
</evidence>
<proteinExistence type="predicted"/>
<dbReference type="RefSeq" id="WP_239265872.1">
    <property type="nucleotide sequence ID" value="NZ_DAMCVA010000354.1"/>
</dbReference>
<dbReference type="CDD" id="cd07247">
    <property type="entry name" value="SgaA_N_like"/>
    <property type="match status" value="2"/>
</dbReference>
<dbReference type="SUPFAM" id="SSF54593">
    <property type="entry name" value="Glyoxalase/Bleomycin resistance protein/Dihydroxybiphenyl dioxygenase"/>
    <property type="match status" value="2"/>
</dbReference>
<dbReference type="PANTHER" id="PTHR33993">
    <property type="entry name" value="GLYOXALASE-RELATED"/>
    <property type="match status" value="1"/>
</dbReference>
<dbReference type="Pfam" id="PF00903">
    <property type="entry name" value="Glyoxalase"/>
    <property type="match status" value="2"/>
</dbReference>
<name>A0ABS9Q7Z3_9MICO</name>
<dbReference type="Gene3D" id="3.10.180.10">
    <property type="entry name" value="2,3-Dihydroxybiphenyl 1,2-Dioxygenase, domain 1"/>
    <property type="match status" value="2"/>
</dbReference>
<dbReference type="InterPro" id="IPR037523">
    <property type="entry name" value="VOC_core"/>
</dbReference>
<dbReference type="InterPro" id="IPR029068">
    <property type="entry name" value="Glyas_Bleomycin-R_OHBP_Dase"/>
</dbReference>
<dbReference type="Proteomes" id="UP001521931">
    <property type="component" value="Unassembled WGS sequence"/>
</dbReference>
<protein>
    <submittedName>
        <fullName evidence="2">VOC family protein</fullName>
    </submittedName>
</protein>
<dbReference type="PANTHER" id="PTHR33993:SF14">
    <property type="entry name" value="GB|AAF24581.1"/>
    <property type="match status" value="1"/>
</dbReference>
<dbReference type="InterPro" id="IPR052164">
    <property type="entry name" value="Anthracycline_SecMetBiosynth"/>
</dbReference>
<feature type="domain" description="VOC" evidence="1">
    <location>
        <begin position="12"/>
        <end position="127"/>
    </location>
</feature>